<feature type="transmembrane region" description="Helical" evidence="1">
    <location>
        <begin position="12"/>
        <end position="33"/>
    </location>
</feature>
<accession>A0A099WZP4</accession>
<evidence type="ECO:0000313" key="2">
    <source>
        <dbReference type="EMBL" id="KGN86858.1"/>
    </source>
</evidence>
<dbReference type="RefSeq" id="WP_018964890.1">
    <property type="nucleotide sequence ID" value="NZ_JASBZW010000023.1"/>
</dbReference>
<protein>
    <recommendedName>
        <fullName evidence="4">DUF3108 domain-containing protein</fullName>
    </recommendedName>
</protein>
<keyword evidence="1" id="KW-0472">Membrane</keyword>
<sequence>MKAKENVSRKQWLSNRIVHILTILYISGTAILLQAQQPIVNDFVQSGERLDYTVYYKWGALMPRAGDASLSFKKADKGYRSRLLFRTAPFFDAIFSMRDTLDCNLDQDMRIMNGQKHVMEGGDYTIDLIHFSRQEGRNRIHTTRFRNGEARIDTIEFVDQTSLDMIGAILYLRSIDWSSASKEIIKTKIFAGKKGIDCFFQYEGADVQKTKQGISYRTHRVSMLINEPETFKKPQKAITVWFTNDANRIPVRIRMELKIGAAEVYLKSAEGLRHPLSARVK</sequence>
<organism evidence="2 3">
    <name type="scientific">Porphyromonas gulae</name>
    <dbReference type="NCBI Taxonomy" id="111105"/>
    <lineage>
        <taxon>Bacteria</taxon>
        <taxon>Pseudomonadati</taxon>
        <taxon>Bacteroidota</taxon>
        <taxon>Bacteroidia</taxon>
        <taxon>Bacteroidales</taxon>
        <taxon>Porphyromonadaceae</taxon>
        <taxon>Porphyromonas</taxon>
    </lineage>
</organism>
<evidence type="ECO:0000313" key="3">
    <source>
        <dbReference type="Proteomes" id="UP000030146"/>
    </source>
</evidence>
<dbReference type="Pfam" id="PF11306">
    <property type="entry name" value="DUF3108"/>
    <property type="match status" value="1"/>
</dbReference>
<dbReference type="Proteomes" id="UP000030146">
    <property type="component" value="Unassembled WGS sequence"/>
</dbReference>
<comment type="caution">
    <text evidence="2">The sequence shown here is derived from an EMBL/GenBank/DDBJ whole genome shotgun (WGS) entry which is preliminary data.</text>
</comment>
<evidence type="ECO:0000256" key="1">
    <source>
        <dbReference type="SAM" id="Phobius"/>
    </source>
</evidence>
<dbReference type="AlphaFoldDB" id="A0A099WZP4"/>
<reference evidence="2 3" key="1">
    <citation type="submission" date="2014-08" db="EMBL/GenBank/DDBJ databases">
        <title>Porphyromonas gulae strain:COT-052_OH3439 Genome sequencing.</title>
        <authorList>
            <person name="Wallis C."/>
            <person name="Deusch O."/>
            <person name="O'Flynn C."/>
            <person name="Davis I."/>
            <person name="Jospin G."/>
            <person name="Darling A.E."/>
            <person name="Coil D.A."/>
            <person name="Alexiev A."/>
            <person name="Horsfall A."/>
            <person name="Kirkwood N."/>
            <person name="Harris S."/>
            <person name="Eisen J.A."/>
        </authorList>
    </citation>
    <scope>NUCLEOTIDE SEQUENCE [LARGE SCALE GENOMIC DNA]</scope>
    <source>
        <strain evidence="3">COT-052 OH3439</strain>
    </source>
</reference>
<dbReference type="GeneID" id="57238830"/>
<dbReference type="EMBL" id="JRAK01000096">
    <property type="protein sequence ID" value="KGN86858.1"/>
    <property type="molecule type" value="Genomic_DNA"/>
</dbReference>
<evidence type="ECO:0008006" key="4">
    <source>
        <dbReference type="Google" id="ProtNLM"/>
    </source>
</evidence>
<gene>
    <name evidence="2" type="ORF">HR15_07480</name>
</gene>
<keyword evidence="3" id="KW-1185">Reference proteome</keyword>
<keyword evidence="1" id="KW-1133">Transmembrane helix</keyword>
<proteinExistence type="predicted"/>
<keyword evidence="1" id="KW-0812">Transmembrane</keyword>
<name>A0A099WZP4_9PORP</name>
<dbReference type="InterPro" id="IPR021457">
    <property type="entry name" value="DUF3108"/>
</dbReference>